<evidence type="ECO:0000313" key="1">
    <source>
        <dbReference type="EMBL" id="CAG8714419.1"/>
    </source>
</evidence>
<dbReference type="EMBL" id="CAJVQC010021647">
    <property type="protein sequence ID" value="CAG8714419.1"/>
    <property type="molecule type" value="Genomic_DNA"/>
</dbReference>
<accession>A0ACA9PKA7</accession>
<gene>
    <name evidence="1" type="ORF">RPERSI_LOCUS10780</name>
</gene>
<sequence length="50" mass="5868">IEAKTCALTSKISTIEVEVFPRREISIDDAKEFYKFVENLRPNYKKAFEV</sequence>
<evidence type="ECO:0000313" key="2">
    <source>
        <dbReference type="Proteomes" id="UP000789920"/>
    </source>
</evidence>
<dbReference type="Proteomes" id="UP000789920">
    <property type="component" value="Unassembled WGS sequence"/>
</dbReference>
<proteinExistence type="predicted"/>
<feature type="non-terminal residue" evidence="1">
    <location>
        <position position="1"/>
    </location>
</feature>
<keyword evidence="2" id="KW-1185">Reference proteome</keyword>
<comment type="caution">
    <text evidence="1">The sequence shown here is derived from an EMBL/GenBank/DDBJ whole genome shotgun (WGS) entry which is preliminary data.</text>
</comment>
<protein>
    <submittedName>
        <fullName evidence="1">32861_t:CDS:1</fullName>
    </submittedName>
</protein>
<reference evidence="1" key="1">
    <citation type="submission" date="2021-06" db="EMBL/GenBank/DDBJ databases">
        <authorList>
            <person name="Kallberg Y."/>
            <person name="Tangrot J."/>
            <person name="Rosling A."/>
        </authorList>
    </citation>
    <scope>NUCLEOTIDE SEQUENCE</scope>
    <source>
        <strain evidence="1">MA461A</strain>
    </source>
</reference>
<name>A0ACA9PKA7_9GLOM</name>
<organism evidence="1 2">
    <name type="scientific">Racocetra persica</name>
    <dbReference type="NCBI Taxonomy" id="160502"/>
    <lineage>
        <taxon>Eukaryota</taxon>
        <taxon>Fungi</taxon>
        <taxon>Fungi incertae sedis</taxon>
        <taxon>Mucoromycota</taxon>
        <taxon>Glomeromycotina</taxon>
        <taxon>Glomeromycetes</taxon>
        <taxon>Diversisporales</taxon>
        <taxon>Gigasporaceae</taxon>
        <taxon>Racocetra</taxon>
    </lineage>
</organism>